<evidence type="ECO:0000313" key="1">
    <source>
        <dbReference type="EMBL" id="CAB4149467.1"/>
    </source>
</evidence>
<accession>A0A6J5MUH1</accession>
<dbReference type="EMBL" id="LR796528">
    <property type="protein sequence ID" value="CAB4149467.1"/>
    <property type="molecule type" value="Genomic_DNA"/>
</dbReference>
<reference evidence="1" key="1">
    <citation type="submission" date="2020-04" db="EMBL/GenBank/DDBJ databases">
        <authorList>
            <person name="Chiriac C."/>
            <person name="Salcher M."/>
            <person name="Ghai R."/>
            <person name="Kavagutti S V."/>
        </authorList>
    </citation>
    <scope>NUCLEOTIDE SEQUENCE</scope>
</reference>
<proteinExistence type="predicted"/>
<feature type="non-terminal residue" evidence="1">
    <location>
        <position position="1"/>
    </location>
</feature>
<sequence length="73" mass="8069">RIGKLMSEKLLTVILDASTGEVIEREFTSEEVLEYESNQAAKLEEETTRESLRNSALAKLSALGLTEEEIAAL</sequence>
<organism evidence="1">
    <name type="scientific">uncultured Caudovirales phage</name>
    <dbReference type="NCBI Taxonomy" id="2100421"/>
    <lineage>
        <taxon>Viruses</taxon>
        <taxon>Duplodnaviria</taxon>
        <taxon>Heunggongvirae</taxon>
        <taxon>Uroviricota</taxon>
        <taxon>Caudoviricetes</taxon>
        <taxon>Peduoviridae</taxon>
        <taxon>Maltschvirus</taxon>
        <taxon>Maltschvirus maltsch</taxon>
    </lineage>
</organism>
<gene>
    <name evidence="1" type="ORF">UFOVP546_1</name>
</gene>
<protein>
    <submittedName>
        <fullName evidence="1">Uncharacterized protein</fullName>
    </submittedName>
</protein>
<name>A0A6J5MUH1_9CAUD</name>